<evidence type="ECO:0000256" key="1">
    <source>
        <dbReference type="SAM" id="MobiDB-lite"/>
    </source>
</evidence>
<accession>A0A9X2YVD9</accession>
<dbReference type="RefSeq" id="WP_263994114.1">
    <property type="nucleotide sequence ID" value="NZ_JACKVK010000001.1"/>
</dbReference>
<evidence type="ECO:0000313" key="3">
    <source>
        <dbReference type="EMBL" id="MCV7419358.1"/>
    </source>
</evidence>
<feature type="chain" id="PRO_5040834382" evidence="2">
    <location>
        <begin position="30"/>
        <end position="78"/>
    </location>
</feature>
<keyword evidence="4" id="KW-1185">Reference proteome</keyword>
<feature type="signal peptide" evidence="2">
    <location>
        <begin position="1"/>
        <end position="29"/>
    </location>
</feature>
<protein>
    <submittedName>
        <fullName evidence="3">Uncharacterized protein</fullName>
    </submittedName>
</protein>
<sequence>MSSRSKTFAAIAGGAMVTLGIVGATIAQAAPGAVADSEMSTGTTSTVTTAPGTPPIPMAQPSIKGPAPLPAEEQGLPG</sequence>
<evidence type="ECO:0000313" key="4">
    <source>
        <dbReference type="Proteomes" id="UP001141629"/>
    </source>
</evidence>
<gene>
    <name evidence="3" type="ORF">H7K45_02285</name>
</gene>
<dbReference type="AlphaFoldDB" id="A0A9X2YVD9"/>
<feature type="compositionally biased region" description="Low complexity" evidence="1">
    <location>
        <begin position="40"/>
        <end position="51"/>
    </location>
</feature>
<reference evidence="3" key="1">
    <citation type="submission" date="2020-07" db="EMBL/GenBank/DDBJ databases">
        <authorList>
            <person name="Pettersson B.M.F."/>
            <person name="Behra P.R.K."/>
            <person name="Ramesh M."/>
            <person name="Das S."/>
            <person name="Dasgupta S."/>
            <person name="Kirsebom L.A."/>
        </authorList>
    </citation>
    <scope>NUCLEOTIDE SEQUENCE</scope>
    <source>
        <strain evidence="3">DSM 44838</strain>
    </source>
</reference>
<feature type="region of interest" description="Disordered" evidence="1">
    <location>
        <begin position="33"/>
        <end position="78"/>
    </location>
</feature>
<comment type="caution">
    <text evidence="3">The sequence shown here is derived from an EMBL/GenBank/DDBJ whole genome shotgun (WGS) entry which is preliminary data.</text>
</comment>
<evidence type="ECO:0000256" key="2">
    <source>
        <dbReference type="SAM" id="SignalP"/>
    </source>
</evidence>
<dbReference type="Proteomes" id="UP001141629">
    <property type="component" value="Unassembled WGS sequence"/>
</dbReference>
<reference evidence="3" key="2">
    <citation type="journal article" date="2022" name="BMC Genomics">
        <title>Comparative genome analysis of mycobacteria focusing on tRNA and non-coding RNA.</title>
        <authorList>
            <person name="Behra P.R.K."/>
            <person name="Pettersson B.M.F."/>
            <person name="Ramesh M."/>
            <person name="Das S."/>
            <person name="Dasgupta S."/>
            <person name="Kirsebom L.A."/>
        </authorList>
    </citation>
    <scope>NUCLEOTIDE SEQUENCE</scope>
    <source>
        <strain evidence="3">DSM 44838</strain>
    </source>
</reference>
<proteinExistence type="predicted"/>
<organism evidence="3 4">
    <name type="scientific">Mycobacterium yunnanensis</name>
    <dbReference type="NCBI Taxonomy" id="368477"/>
    <lineage>
        <taxon>Bacteria</taxon>
        <taxon>Bacillati</taxon>
        <taxon>Actinomycetota</taxon>
        <taxon>Actinomycetes</taxon>
        <taxon>Mycobacteriales</taxon>
        <taxon>Mycobacteriaceae</taxon>
        <taxon>Mycobacterium</taxon>
    </lineage>
</organism>
<keyword evidence="2" id="KW-0732">Signal</keyword>
<name>A0A9X2YVD9_9MYCO</name>
<dbReference type="EMBL" id="JACKVK010000001">
    <property type="protein sequence ID" value="MCV7419358.1"/>
    <property type="molecule type" value="Genomic_DNA"/>
</dbReference>